<protein>
    <submittedName>
        <fullName evidence="3">Uncharacterized protein</fullName>
    </submittedName>
</protein>
<keyword evidence="4" id="KW-1185">Reference proteome</keyword>
<feature type="region of interest" description="Disordered" evidence="1">
    <location>
        <begin position="102"/>
        <end position="137"/>
    </location>
</feature>
<proteinExistence type="predicted"/>
<dbReference type="Proteomes" id="UP000485058">
    <property type="component" value="Unassembled WGS sequence"/>
</dbReference>
<keyword evidence="2" id="KW-0472">Membrane</keyword>
<feature type="transmembrane region" description="Helical" evidence="2">
    <location>
        <begin position="6"/>
        <end position="26"/>
    </location>
</feature>
<dbReference type="EMBL" id="BLLF01001388">
    <property type="protein sequence ID" value="GFH18982.1"/>
    <property type="molecule type" value="Genomic_DNA"/>
</dbReference>
<organism evidence="3 4">
    <name type="scientific">Haematococcus lacustris</name>
    <name type="common">Green alga</name>
    <name type="synonym">Haematococcus pluvialis</name>
    <dbReference type="NCBI Taxonomy" id="44745"/>
    <lineage>
        <taxon>Eukaryota</taxon>
        <taxon>Viridiplantae</taxon>
        <taxon>Chlorophyta</taxon>
        <taxon>core chlorophytes</taxon>
        <taxon>Chlorophyceae</taxon>
        <taxon>CS clade</taxon>
        <taxon>Chlamydomonadales</taxon>
        <taxon>Haematococcaceae</taxon>
        <taxon>Haematococcus</taxon>
    </lineage>
</organism>
<keyword evidence="2" id="KW-1133">Transmembrane helix</keyword>
<evidence type="ECO:0000256" key="1">
    <source>
        <dbReference type="SAM" id="MobiDB-lite"/>
    </source>
</evidence>
<keyword evidence="2" id="KW-0812">Transmembrane</keyword>
<comment type="caution">
    <text evidence="3">The sequence shown here is derived from an EMBL/GenBank/DDBJ whole genome shotgun (WGS) entry which is preliminary data.</text>
</comment>
<evidence type="ECO:0000313" key="3">
    <source>
        <dbReference type="EMBL" id="GFH18982.1"/>
    </source>
</evidence>
<evidence type="ECO:0000256" key="2">
    <source>
        <dbReference type="SAM" id="Phobius"/>
    </source>
</evidence>
<accession>A0A699ZSR5</accession>
<name>A0A699ZSR5_HAELA</name>
<sequence>MSSAYLGYMSAYLSALLGVPFGGAIWRCESEGHTGISSQADAGHEGSRTITWLVTHLVPTERHFSVTKQPRPANARVRLVTKARPNKQAFGFDRMSLAAQCLRGSGPVPEQEPHPTKSPALPAWAQHSPASQARQGH</sequence>
<evidence type="ECO:0000313" key="4">
    <source>
        <dbReference type="Proteomes" id="UP000485058"/>
    </source>
</evidence>
<reference evidence="3 4" key="1">
    <citation type="submission" date="2020-02" db="EMBL/GenBank/DDBJ databases">
        <title>Draft genome sequence of Haematococcus lacustris strain NIES-144.</title>
        <authorList>
            <person name="Morimoto D."/>
            <person name="Nakagawa S."/>
            <person name="Yoshida T."/>
            <person name="Sawayama S."/>
        </authorList>
    </citation>
    <scope>NUCLEOTIDE SEQUENCE [LARGE SCALE GENOMIC DNA]</scope>
    <source>
        <strain evidence="3 4">NIES-144</strain>
    </source>
</reference>
<dbReference type="AlphaFoldDB" id="A0A699ZSR5"/>
<gene>
    <name evidence="3" type="ORF">HaLaN_15866</name>
</gene>
<feature type="compositionally biased region" description="Polar residues" evidence="1">
    <location>
        <begin position="128"/>
        <end position="137"/>
    </location>
</feature>